<reference evidence="2" key="1">
    <citation type="journal article" date="2020" name="bioRxiv">
        <title>Comparative genomics of Chlamydomonas.</title>
        <authorList>
            <person name="Craig R.J."/>
            <person name="Hasan A.R."/>
            <person name="Ness R.W."/>
            <person name="Keightley P.D."/>
        </authorList>
    </citation>
    <scope>NUCLEOTIDE SEQUENCE</scope>
    <source>
        <strain evidence="2">SAG 7.73</strain>
    </source>
</reference>
<evidence type="ECO:0008006" key="4">
    <source>
        <dbReference type="Google" id="ProtNLM"/>
    </source>
</evidence>
<keyword evidence="3" id="KW-1185">Reference proteome</keyword>
<accession>A0A835TBP3</accession>
<dbReference type="AlphaFoldDB" id="A0A835TBP3"/>
<organism evidence="2 3">
    <name type="scientific">Chlamydomonas incerta</name>
    <dbReference type="NCBI Taxonomy" id="51695"/>
    <lineage>
        <taxon>Eukaryota</taxon>
        <taxon>Viridiplantae</taxon>
        <taxon>Chlorophyta</taxon>
        <taxon>core chlorophytes</taxon>
        <taxon>Chlorophyceae</taxon>
        <taxon>CS clade</taxon>
        <taxon>Chlamydomonadales</taxon>
        <taxon>Chlamydomonadaceae</taxon>
        <taxon>Chlamydomonas</taxon>
    </lineage>
</organism>
<dbReference type="Proteomes" id="UP000650467">
    <property type="component" value="Unassembled WGS sequence"/>
</dbReference>
<evidence type="ECO:0000256" key="1">
    <source>
        <dbReference type="SAM" id="MobiDB-lite"/>
    </source>
</evidence>
<feature type="compositionally biased region" description="Low complexity" evidence="1">
    <location>
        <begin position="182"/>
        <end position="200"/>
    </location>
</feature>
<feature type="region of interest" description="Disordered" evidence="1">
    <location>
        <begin position="33"/>
        <end position="75"/>
    </location>
</feature>
<feature type="region of interest" description="Disordered" evidence="1">
    <location>
        <begin position="168"/>
        <end position="203"/>
    </location>
</feature>
<name>A0A835TBP3_CHLIN</name>
<dbReference type="EMBL" id="JAEHOC010000006">
    <property type="protein sequence ID" value="KAG2441091.1"/>
    <property type="molecule type" value="Genomic_DNA"/>
</dbReference>
<evidence type="ECO:0000313" key="3">
    <source>
        <dbReference type="Proteomes" id="UP000650467"/>
    </source>
</evidence>
<sequence length="295" mass="30975">MDVALVPVRADAADMRLVQDAMAFASAATTTSCSSCSYEDTSSGSDADSGSSSRDGGSWSSTAGELRACGGEPDEAPVPDGLLPAVLCVSQDTDFAAPLRHLSERGVVTIAVSPHEPRRRTHAAMEPATYFRRLPLPSACWAALQWRAQPPAPVSAAEAAWLAARLQPPMPLPLPEHPPHAPLCHPQQQQQQQQRRQQQQPENGLMNTSAEMLGRTPAEPAALGAEALSCSTACMEQAQEQVPEAGKPTAEGAGALPRGLVEFAREGHPCPGAATRLWLNLAFSGTSCLDKTAGA</sequence>
<evidence type="ECO:0000313" key="2">
    <source>
        <dbReference type="EMBL" id="KAG2441091.1"/>
    </source>
</evidence>
<comment type="caution">
    <text evidence="2">The sequence shown here is derived from an EMBL/GenBank/DDBJ whole genome shotgun (WGS) entry which is preliminary data.</text>
</comment>
<feature type="compositionally biased region" description="Low complexity" evidence="1">
    <location>
        <begin position="33"/>
        <end position="61"/>
    </location>
</feature>
<dbReference type="OrthoDB" id="550282at2759"/>
<protein>
    <recommendedName>
        <fullName evidence="4">NYN domain-containing protein</fullName>
    </recommendedName>
</protein>
<gene>
    <name evidence="2" type="ORF">HXX76_003943</name>
</gene>
<proteinExistence type="predicted"/>